<dbReference type="InterPro" id="IPR016039">
    <property type="entry name" value="Thiolase-like"/>
</dbReference>
<comment type="caution">
    <text evidence="7">The sequence shown here is derived from an EMBL/GenBank/DDBJ whole genome shotgun (WGS) entry which is preliminary data.</text>
</comment>
<dbReference type="NCBIfam" id="TIGR01930">
    <property type="entry name" value="AcCoA-C-Actrans"/>
    <property type="match status" value="1"/>
</dbReference>
<evidence type="ECO:0000256" key="3">
    <source>
        <dbReference type="ARBA" id="ARBA00023315"/>
    </source>
</evidence>
<dbReference type="PROSITE" id="PS00098">
    <property type="entry name" value="THIOLASE_1"/>
    <property type="match status" value="1"/>
</dbReference>
<evidence type="ECO:0000313" key="7">
    <source>
        <dbReference type="EMBL" id="MCU5782423.1"/>
    </source>
</evidence>
<name>A0ABT2QY32_9GAMM</name>
<dbReference type="EMBL" id="ARXS01000008">
    <property type="protein sequence ID" value="MCU5782423.1"/>
    <property type="molecule type" value="Genomic_DNA"/>
</dbReference>
<dbReference type="Proteomes" id="UP001064106">
    <property type="component" value="Unassembled WGS sequence"/>
</dbReference>
<evidence type="ECO:0000256" key="1">
    <source>
        <dbReference type="ARBA" id="ARBA00010982"/>
    </source>
</evidence>
<evidence type="ECO:0000256" key="4">
    <source>
        <dbReference type="RuleBase" id="RU003557"/>
    </source>
</evidence>
<dbReference type="PROSITE" id="PS00737">
    <property type="entry name" value="THIOLASE_2"/>
    <property type="match status" value="1"/>
</dbReference>
<dbReference type="InterPro" id="IPR020617">
    <property type="entry name" value="Thiolase_C"/>
</dbReference>
<proteinExistence type="inferred from homology"/>
<feature type="domain" description="Thiolase C-terminal" evidence="6">
    <location>
        <begin position="271"/>
        <end position="392"/>
    </location>
</feature>
<feature type="domain" description="Thiolase N-terminal" evidence="5">
    <location>
        <begin position="4"/>
        <end position="262"/>
    </location>
</feature>
<dbReference type="GO" id="GO:0003985">
    <property type="term" value="F:acetyl-CoA C-acetyltransferase activity"/>
    <property type="evidence" value="ECO:0007669"/>
    <property type="project" value="UniProtKB-EC"/>
</dbReference>
<keyword evidence="3 4" id="KW-0012">Acyltransferase</keyword>
<evidence type="ECO:0000313" key="8">
    <source>
        <dbReference type="Proteomes" id="UP001064106"/>
    </source>
</evidence>
<dbReference type="Gene3D" id="3.40.47.10">
    <property type="match status" value="2"/>
</dbReference>
<dbReference type="PIRSF" id="PIRSF000429">
    <property type="entry name" value="Ac-CoA_Ac_transf"/>
    <property type="match status" value="1"/>
</dbReference>
<dbReference type="EC" id="2.3.1.9" evidence="7"/>
<reference evidence="7" key="1">
    <citation type="submission" date="2012-09" db="EMBL/GenBank/DDBJ databases">
        <title>Genome Sequence of alkane-degrading Bacterium Alcanivorax balearicus MACL04.</title>
        <authorList>
            <person name="Lai Q."/>
            <person name="Shao Z."/>
        </authorList>
    </citation>
    <scope>NUCLEOTIDE SEQUENCE</scope>
    <source>
        <strain evidence="7">MACL04</strain>
    </source>
</reference>
<sequence>MQDVVIVAATRTAVGAFQGSLANLPATALGEAVVRKLLADTGVAADQISEVILGQVLTAGAGQNPARQTAINAGLPQQVPALTINKVCGSGLKAVHLGSQAIRCGEADIIIAGGQENMSLAPYVLPKARTGLRMGHASLVDSMIQDGLWDAFNDYHMGITAENLAEKYGVTREEQDAFAAASQAKALAAIESGRFKDEITPVTIPQRKGDPKIFDTDEQPRAGTTAESLAGLRPAFKKDGTVTAGNASTLNDGGAAVMLMSEARARELGLPILARLAGQASAGVDPAIMGIAPVSATRRCLERAGWTLDQVDLIEANEAFAAQALSVGKELEWDAEKVNVNGGAIALGHPIGASGCRILVTLLHEMQRRDVKRGLATLCIGGGQGVALAVER</sequence>
<organism evidence="7 8">
    <name type="scientific">Alloalcanivorax balearicus MACL04</name>
    <dbReference type="NCBI Taxonomy" id="1177182"/>
    <lineage>
        <taxon>Bacteria</taxon>
        <taxon>Pseudomonadati</taxon>
        <taxon>Pseudomonadota</taxon>
        <taxon>Gammaproteobacteria</taxon>
        <taxon>Oceanospirillales</taxon>
        <taxon>Alcanivoracaceae</taxon>
        <taxon>Alloalcanivorax</taxon>
    </lineage>
</organism>
<dbReference type="RefSeq" id="WP_014995372.1">
    <property type="nucleotide sequence ID" value="NZ_ARXS01000008.1"/>
</dbReference>
<dbReference type="NCBIfam" id="NF004206">
    <property type="entry name" value="PRK05656.1"/>
    <property type="match status" value="1"/>
</dbReference>
<dbReference type="InterPro" id="IPR002155">
    <property type="entry name" value="Thiolase"/>
</dbReference>
<evidence type="ECO:0000256" key="2">
    <source>
        <dbReference type="ARBA" id="ARBA00022679"/>
    </source>
</evidence>
<dbReference type="Pfam" id="PF00108">
    <property type="entry name" value="Thiolase_N"/>
    <property type="match status" value="1"/>
</dbReference>
<dbReference type="SUPFAM" id="SSF53901">
    <property type="entry name" value="Thiolase-like"/>
    <property type="match status" value="2"/>
</dbReference>
<dbReference type="InterPro" id="IPR020613">
    <property type="entry name" value="Thiolase_CS"/>
</dbReference>
<dbReference type="PANTHER" id="PTHR18919:SF107">
    <property type="entry name" value="ACETYL-COA ACETYLTRANSFERASE, CYTOSOLIC"/>
    <property type="match status" value="1"/>
</dbReference>
<comment type="similarity">
    <text evidence="1 4">Belongs to the thiolase-like superfamily. Thiolase family.</text>
</comment>
<gene>
    <name evidence="7" type="ORF">MA04_01723</name>
</gene>
<dbReference type="PROSITE" id="PS00099">
    <property type="entry name" value="THIOLASE_3"/>
    <property type="match status" value="1"/>
</dbReference>
<evidence type="ECO:0000259" key="5">
    <source>
        <dbReference type="Pfam" id="PF00108"/>
    </source>
</evidence>
<keyword evidence="2 4" id="KW-0808">Transferase</keyword>
<evidence type="ECO:0000259" key="6">
    <source>
        <dbReference type="Pfam" id="PF02803"/>
    </source>
</evidence>
<dbReference type="InterPro" id="IPR020616">
    <property type="entry name" value="Thiolase_N"/>
</dbReference>
<dbReference type="InterPro" id="IPR020615">
    <property type="entry name" value="Thiolase_acyl_enz_int_AS"/>
</dbReference>
<keyword evidence="8" id="KW-1185">Reference proteome</keyword>
<dbReference type="Pfam" id="PF02803">
    <property type="entry name" value="Thiolase_C"/>
    <property type="match status" value="1"/>
</dbReference>
<dbReference type="InterPro" id="IPR020610">
    <property type="entry name" value="Thiolase_AS"/>
</dbReference>
<protein>
    <submittedName>
        <fullName evidence="7">Acetyl-CoA acetyltransferase</fullName>
        <ecNumber evidence="7">2.3.1.9</ecNumber>
    </submittedName>
</protein>
<dbReference type="PANTHER" id="PTHR18919">
    <property type="entry name" value="ACETYL-COA C-ACYLTRANSFERASE"/>
    <property type="match status" value="1"/>
</dbReference>
<dbReference type="CDD" id="cd00751">
    <property type="entry name" value="thiolase"/>
    <property type="match status" value="1"/>
</dbReference>
<accession>A0ABT2QY32</accession>